<evidence type="ECO:0000256" key="4">
    <source>
        <dbReference type="ARBA" id="ARBA00022840"/>
    </source>
</evidence>
<dbReference type="InterPro" id="IPR042095">
    <property type="entry name" value="SUMF_sf"/>
</dbReference>
<proteinExistence type="predicted"/>
<keyword evidence="4" id="KW-0067">ATP-binding</keyword>
<dbReference type="RefSeq" id="WP_272095263.1">
    <property type="nucleotide sequence ID" value="NZ_JAQNDK010000001.1"/>
</dbReference>
<dbReference type="SMART" id="SM00220">
    <property type="entry name" value="S_TKc"/>
    <property type="match status" value="1"/>
</dbReference>
<evidence type="ECO:0000256" key="3">
    <source>
        <dbReference type="ARBA" id="ARBA00022777"/>
    </source>
</evidence>
<dbReference type="Proteomes" id="UP001217485">
    <property type="component" value="Unassembled WGS sequence"/>
</dbReference>
<accession>A0ABT5BWA4</accession>
<dbReference type="Pfam" id="PF00069">
    <property type="entry name" value="Pkinase"/>
    <property type="match status" value="1"/>
</dbReference>
<keyword evidence="1" id="KW-0808">Transferase</keyword>
<keyword evidence="7" id="KW-1185">Reference proteome</keyword>
<keyword evidence="3 6" id="KW-0418">Kinase</keyword>
<sequence>MGLIASGASGEVRRVRDLHLRRVLAMKLLHFEHVDSPRRRTRFLAEAEITAGLQHPGIVAVHDRGELADGRLWFTMKEVRGRTFGAVIDEIHAAKGAGGFREAPSGWTFRRALDALVRIAQAVAYAHREGIVHRDLKPANLMVGELGEVLVMDWGLARRSAESTESAAGAAERLEGEPERTHDGDVLGTPAYMPPEQALGQLHLHGPESDVYALGAILYHLLTGRPPYRASGLHAFRQVAAAPPAPIAEAARGGPQLPADLVAICERAMQRAIEARYPDAGAMAADLVAFLDGARRREQALAIVARTRAEEPAIVDLRARAESLREEAIARLTSVQAFEPVERKRPIWALEDEAACLGREAALRETEWLTGMHGALSLDPELPEAHAALADHYRARLIEAERGHQGEEAARFEALLRAHDRGRHAAFLRAEGALTLLTDPAGARATLYRYVERDRRLVPEEVGELGPTPLFQVRLPRGSYLLILRAKGRAEVRYPVLIERDEHWDGAPPGERAPWPIRLPALGEIGADEAYVPAGYAWIGGDPEATDSLPRRRIWVDAFAIGRSPVTNREYLAFLNDLVAQGRAERAVASCPRSLGVSGEAEERRAFAQDASGAFLLAGDEMDARWEADWPVALLDWHDATAYARWLAEATGRAYRLPGELEREKAARGADGRLYPWGNGGEATFACVLESHARRPSRLPVSAHPCDESPYGALGLAGNVRDYCLEEWRRQGPEVAGDRLVIAPAAAESPAFRSVRGGAWISPITLARAAGRFGNRASDRRATIGFRVARPLR</sequence>
<evidence type="ECO:0000259" key="5">
    <source>
        <dbReference type="PROSITE" id="PS50011"/>
    </source>
</evidence>
<keyword evidence="2" id="KW-0547">Nucleotide-binding</keyword>
<reference evidence="6 7" key="1">
    <citation type="submission" date="2023-01" db="EMBL/GenBank/DDBJ databases">
        <title>Minimal conservation of predation-associated metabolite biosynthetic gene clusters underscores biosynthetic potential of Myxococcota including descriptions for ten novel species: Archangium lansinium sp. nov., Myxococcus landrumus sp. nov., Nannocystis bai.</title>
        <authorList>
            <person name="Ahearne A."/>
            <person name="Stevens C."/>
            <person name="Dowd S."/>
        </authorList>
    </citation>
    <scope>NUCLEOTIDE SEQUENCE [LARGE SCALE GENOMIC DNA]</scope>
    <source>
        <strain evidence="6 7">WIWO2</strain>
    </source>
</reference>
<dbReference type="Pfam" id="PF03781">
    <property type="entry name" value="FGE-sulfatase"/>
    <property type="match status" value="1"/>
</dbReference>
<evidence type="ECO:0000256" key="2">
    <source>
        <dbReference type="ARBA" id="ARBA00022741"/>
    </source>
</evidence>
<dbReference type="GO" id="GO:0016301">
    <property type="term" value="F:kinase activity"/>
    <property type="evidence" value="ECO:0007669"/>
    <property type="project" value="UniProtKB-KW"/>
</dbReference>
<evidence type="ECO:0000313" key="7">
    <source>
        <dbReference type="Proteomes" id="UP001217485"/>
    </source>
</evidence>
<dbReference type="SUPFAM" id="SSF56436">
    <property type="entry name" value="C-type lectin-like"/>
    <property type="match status" value="1"/>
</dbReference>
<name>A0ABT5BWA4_9BACT</name>
<dbReference type="Gene3D" id="3.30.200.20">
    <property type="entry name" value="Phosphorylase Kinase, domain 1"/>
    <property type="match status" value="1"/>
</dbReference>
<dbReference type="InterPro" id="IPR011009">
    <property type="entry name" value="Kinase-like_dom_sf"/>
</dbReference>
<dbReference type="InterPro" id="IPR016187">
    <property type="entry name" value="CTDL_fold"/>
</dbReference>
<dbReference type="PANTHER" id="PTHR43289">
    <property type="entry name" value="MITOGEN-ACTIVATED PROTEIN KINASE KINASE KINASE 20-RELATED"/>
    <property type="match status" value="1"/>
</dbReference>
<gene>
    <name evidence="6" type="ORF">POL72_11940</name>
</gene>
<dbReference type="SUPFAM" id="SSF56112">
    <property type="entry name" value="Protein kinase-like (PK-like)"/>
    <property type="match status" value="1"/>
</dbReference>
<dbReference type="PROSITE" id="PS50011">
    <property type="entry name" value="PROTEIN_KINASE_DOM"/>
    <property type="match status" value="1"/>
</dbReference>
<comment type="caution">
    <text evidence="6">The sequence shown here is derived from an EMBL/GenBank/DDBJ whole genome shotgun (WGS) entry which is preliminary data.</text>
</comment>
<dbReference type="CDD" id="cd14014">
    <property type="entry name" value="STKc_PknB_like"/>
    <property type="match status" value="1"/>
</dbReference>
<protein>
    <submittedName>
        <fullName evidence="6">Bifunctional serine/threonine-protein kinase/formylglycine-generating enzyme family protein</fullName>
    </submittedName>
</protein>
<dbReference type="InterPro" id="IPR008271">
    <property type="entry name" value="Ser/Thr_kinase_AS"/>
</dbReference>
<dbReference type="PROSITE" id="PS00108">
    <property type="entry name" value="PROTEIN_KINASE_ST"/>
    <property type="match status" value="1"/>
</dbReference>
<dbReference type="EMBL" id="JAQNDK010000001">
    <property type="protein sequence ID" value="MDC0678444.1"/>
    <property type="molecule type" value="Genomic_DNA"/>
</dbReference>
<dbReference type="Gene3D" id="3.90.1580.10">
    <property type="entry name" value="paralog of FGE (formylglycine-generating enzyme)"/>
    <property type="match status" value="1"/>
</dbReference>
<dbReference type="Gene3D" id="1.10.510.10">
    <property type="entry name" value="Transferase(Phosphotransferase) domain 1"/>
    <property type="match status" value="1"/>
</dbReference>
<dbReference type="InterPro" id="IPR000719">
    <property type="entry name" value="Prot_kinase_dom"/>
</dbReference>
<evidence type="ECO:0000256" key="1">
    <source>
        <dbReference type="ARBA" id="ARBA00022679"/>
    </source>
</evidence>
<dbReference type="InterPro" id="IPR005532">
    <property type="entry name" value="SUMF_dom"/>
</dbReference>
<evidence type="ECO:0000313" key="6">
    <source>
        <dbReference type="EMBL" id="MDC0678444.1"/>
    </source>
</evidence>
<organism evidence="6 7">
    <name type="scientific">Sorangium atrum</name>
    <dbReference type="NCBI Taxonomy" id="2995308"/>
    <lineage>
        <taxon>Bacteria</taxon>
        <taxon>Pseudomonadati</taxon>
        <taxon>Myxococcota</taxon>
        <taxon>Polyangia</taxon>
        <taxon>Polyangiales</taxon>
        <taxon>Polyangiaceae</taxon>
        <taxon>Sorangium</taxon>
    </lineage>
</organism>
<dbReference type="PANTHER" id="PTHR43289:SF6">
    <property type="entry name" value="SERINE_THREONINE-PROTEIN KINASE NEKL-3"/>
    <property type="match status" value="1"/>
</dbReference>
<feature type="domain" description="Protein kinase" evidence="5">
    <location>
        <begin position="1"/>
        <end position="291"/>
    </location>
</feature>